<evidence type="ECO:0000256" key="9">
    <source>
        <dbReference type="RuleBase" id="RU361167"/>
    </source>
</evidence>
<keyword evidence="12" id="KW-1185">Reference proteome</keyword>
<dbReference type="Gene3D" id="1.50.10.10">
    <property type="match status" value="1"/>
</dbReference>
<dbReference type="InterPro" id="IPR002037">
    <property type="entry name" value="Glyco_hydro_8"/>
</dbReference>
<sequence length="375" mass="42008">MHLKAIMFRGILLCALLSTSASVSASSDWPEWNDFVERFVQADGRVIDITFERKSTSEGQSYGMFFALVANDRARFDSILKWTSDNLAAGQLGKKLPAWHWGLRDDGSWGVKDENAASDADLWIAYSLLEAARLWKAPDYADTAHKLLVLIRRHEIAQAGSAGPVLLPGPVGFQLDKGRFWLNPSYYPEFMFRYLAAVDPKGPWQAVWDSYRRMTPKVFSAGVAPDLFVVDSTGRVMPDTQREPSGSYDAIRVYLWAGMSGRSSRETVKMLSTYAVLIRQLGVPPEKVNPVTAVAVKSDYSPVGYSGAVLPFLSALGDKPTLEKQHERVRAALLRAKQGEPANYYDQVLILFGKGWLDGQYRFDDQGRLLPKWMR</sequence>
<dbReference type="GO" id="GO:0030245">
    <property type="term" value="P:cellulose catabolic process"/>
    <property type="evidence" value="ECO:0007669"/>
    <property type="project" value="UniProtKB-KW"/>
</dbReference>
<dbReference type="InterPro" id="IPR019834">
    <property type="entry name" value="Glyco_hydro_8_CS"/>
</dbReference>
<gene>
    <name evidence="11" type="ORF">SCL_1787</name>
</gene>
<dbReference type="PRINTS" id="PR00735">
    <property type="entry name" value="GLHYDRLASE8"/>
</dbReference>
<feature type="active site" description="Nucleophile" evidence="8">
    <location>
        <position position="119"/>
    </location>
</feature>
<dbReference type="Pfam" id="PF01270">
    <property type="entry name" value="Glyco_hydro_8"/>
    <property type="match status" value="1"/>
</dbReference>
<feature type="signal peptide" evidence="10">
    <location>
        <begin position="1"/>
        <end position="25"/>
    </location>
</feature>
<accession>A0A1B4XH12</accession>
<keyword evidence="3 10" id="KW-0732">Signal</keyword>
<dbReference type="EC" id="3.2.1.-" evidence="9"/>
<keyword evidence="6 9" id="KW-0326">Glycosidase</keyword>
<dbReference type="FunCoup" id="A0A1B4XH12">
    <property type="interactions" value="11"/>
</dbReference>
<evidence type="ECO:0000256" key="5">
    <source>
        <dbReference type="ARBA" id="ARBA00023001"/>
    </source>
</evidence>
<dbReference type="NCBIfam" id="NF008305">
    <property type="entry name" value="PRK11097.1"/>
    <property type="match status" value="1"/>
</dbReference>
<dbReference type="InParanoid" id="A0A1B4XH12"/>
<keyword evidence="7 9" id="KW-0624">Polysaccharide degradation</keyword>
<dbReference type="InterPro" id="IPR012341">
    <property type="entry name" value="6hp_glycosidase-like_sf"/>
</dbReference>
<comment type="similarity">
    <text evidence="2 9">Belongs to the glycosyl hydrolase 8 (cellulase D) family.</text>
</comment>
<proteinExistence type="inferred from homology"/>
<comment type="catalytic activity">
    <reaction evidence="1">
        <text>Endohydrolysis of (1-&gt;4)-beta-D-glucosidic linkages in cellulose, lichenin and cereal beta-D-glucans.</text>
        <dbReference type="EC" id="3.2.1.4"/>
    </reaction>
</comment>
<dbReference type="EMBL" id="AP014879">
    <property type="protein sequence ID" value="BAV34085.1"/>
    <property type="molecule type" value="Genomic_DNA"/>
</dbReference>
<evidence type="ECO:0000313" key="11">
    <source>
        <dbReference type="EMBL" id="BAV34085.1"/>
    </source>
</evidence>
<evidence type="ECO:0000256" key="1">
    <source>
        <dbReference type="ARBA" id="ARBA00000966"/>
    </source>
</evidence>
<dbReference type="SUPFAM" id="SSF48208">
    <property type="entry name" value="Six-hairpin glycosidases"/>
    <property type="match status" value="1"/>
</dbReference>
<feature type="chain" id="PRO_5008572442" description="Glucanase" evidence="10">
    <location>
        <begin position="26"/>
        <end position="375"/>
    </location>
</feature>
<dbReference type="InterPro" id="IPR008928">
    <property type="entry name" value="6-hairpin_glycosidase_sf"/>
</dbReference>
<evidence type="ECO:0000313" key="12">
    <source>
        <dbReference type="Proteomes" id="UP000243180"/>
    </source>
</evidence>
<reference evidence="11 12" key="1">
    <citation type="submission" date="2015-05" db="EMBL/GenBank/DDBJ databases">
        <title>Complete genome sequence of a sulfur-oxidizing gammaproteobacterium strain HA5.</title>
        <authorList>
            <person name="Miura A."/>
            <person name="Kojima H."/>
            <person name="Fukui M."/>
        </authorList>
    </citation>
    <scope>NUCLEOTIDE SEQUENCE [LARGE SCALE GENOMIC DNA]</scope>
    <source>
        <strain evidence="11 12">HA5</strain>
    </source>
</reference>
<evidence type="ECO:0000256" key="6">
    <source>
        <dbReference type="ARBA" id="ARBA00023295"/>
    </source>
</evidence>
<dbReference type="OrthoDB" id="9766708at2"/>
<dbReference type="PROSITE" id="PS00812">
    <property type="entry name" value="GLYCOSYL_HYDROL_F8"/>
    <property type="match status" value="1"/>
</dbReference>
<keyword evidence="7 9" id="KW-0119">Carbohydrate metabolism</keyword>
<evidence type="ECO:0000256" key="10">
    <source>
        <dbReference type="SAM" id="SignalP"/>
    </source>
</evidence>
<evidence type="ECO:0000256" key="3">
    <source>
        <dbReference type="ARBA" id="ARBA00022729"/>
    </source>
</evidence>
<name>A0A1B4XH12_9GAMM</name>
<dbReference type="KEGG" id="slim:SCL_1787"/>
<evidence type="ECO:0000256" key="8">
    <source>
        <dbReference type="PROSITE-ProRule" id="PRU10058"/>
    </source>
</evidence>
<keyword evidence="4 9" id="KW-0378">Hydrolase</keyword>
<dbReference type="RefSeq" id="WP_096360873.1">
    <property type="nucleotide sequence ID" value="NZ_AP014879.1"/>
</dbReference>
<protein>
    <recommendedName>
        <fullName evidence="9">Glucanase</fullName>
        <ecNumber evidence="9">3.2.1.-</ecNumber>
    </recommendedName>
</protein>
<keyword evidence="5" id="KW-0136">Cellulose degradation</keyword>
<dbReference type="GO" id="GO:0008810">
    <property type="term" value="F:cellulase activity"/>
    <property type="evidence" value="ECO:0007669"/>
    <property type="project" value="UniProtKB-EC"/>
</dbReference>
<dbReference type="AlphaFoldDB" id="A0A1B4XH12"/>
<organism evidence="11 12">
    <name type="scientific">Sulfuricaulis limicola</name>
    <dbReference type="NCBI Taxonomy" id="1620215"/>
    <lineage>
        <taxon>Bacteria</taxon>
        <taxon>Pseudomonadati</taxon>
        <taxon>Pseudomonadota</taxon>
        <taxon>Gammaproteobacteria</taxon>
        <taxon>Acidiferrobacterales</taxon>
        <taxon>Acidiferrobacteraceae</taxon>
        <taxon>Sulfuricaulis</taxon>
    </lineage>
</organism>
<evidence type="ECO:0000256" key="7">
    <source>
        <dbReference type="ARBA" id="ARBA00023326"/>
    </source>
</evidence>
<dbReference type="Proteomes" id="UP000243180">
    <property type="component" value="Chromosome"/>
</dbReference>
<evidence type="ECO:0000256" key="2">
    <source>
        <dbReference type="ARBA" id="ARBA00009209"/>
    </source>
</evidence>
<evidence type="ECO:0000256" key="4">
    <source>
        <dbReference type="ARBA" id="ARBA00022801"/>
    </source>
</evidence>